<dbReference type="Proteomes" id="UP000005580">
    <property type="component" value="Unassembled WGS sequence"/>
</dbReference>
<proteinExistence type="predicted"/>
<feature type="chain" id="PRO_5003221566" description="Por secretion system C-terminal sorting domain-containing protein" evidence="1">
    <location>
        <begin position="21"/>
        <end position="225"/>
    </location>
</feature>
<evidence type="ECO:0000256" key="1">
    <source>
        <dbReference type="SAM" id="SignalP"/>
    </source>
</evidence>
<keyword evidence="3" id="KW-1185">Reference proteome</keyword>
<reference evidence="2" key="1">
    <citation type="submission" date="2011-01" db="EMBL/GenBank/DDBJ databases">
        <authorList>
            <person name="Muzny D."/>
            <person name="Qin X."/>
            <person name="Buhay C."/>
            <person name="Dugan-Rocha S."/>
            <person name="Ding Y."/>
            <person name="Chen G."/>
            <person name="Hawes A."/>
            <person name="Holder M."/>
            <person name="Jhangiani S."/>
            <person name="Johnson A."/>
            <person name="Khan Z."/>
            <person name="Li Z."/>
            <person name="Liu W."/>
            <person name="Liu X."/>
            <person name="Perez L."/>
            <person name="Shen H."/>
            <person name="Wang Q."/>
            <person name="Watt J."/>
            <person name="Xi L."/>
            <person name="Xin Y."/>
            <person name="Zhou J."/>
            <person name="Deng J."/>
            <person name="Jiang H."/>
            <person name="Liu Y."/>
            <person name="Qu J."/>
            <person name="Song X.-Z."/>
            <person name="Zhang L."/>
            <person name="Villasana D."/>
            <person name="Johnson A."/>
            <person name="Liu J."/>
            <person name="Liyanage D."/>
            <person name="Lorensuhewa L."/>
            <person name="Robinson T."/>
            <person name="Song A."/>
            <person name="Song B.-B."/>
            <person name="Dinh H."/>
            <person name="Thornton R."/>
            <person name="Coyle M."/>
            <person name="Francisco L."/>
            <person name="Jackson L."/>
            <person name="Javaid M."/>
            <person name="Korchina V."/>
            <person name="Kovar C."/>
            <person name="Mata R."/>
            <person name="Mathew T."/>
            <person name="Ngo R."/>
            <person name="Nguyen L."/>
            <person name="Nguyen N."/>
            <person name="Okwuonu G."/>
            <person name="Ongeri F."/>
            <person name="Pham C."/>
            <person name="Simmons D."/>
            <person name="Wilczek-Boney K."/>
            <person name="Hale W."/>
            <person name="Jakkamsetti A."/>
            <person name="Pham P."/>
            <person name="Ruth R."/>
            <person name="San Lucas F."/>
            <person name="Warren J."/>
            <person name="Zhang J."/>
            <person name="Zhao Z."/>
            <person name="Zhou C."/>
            <person name="Zhu D."/>
            <person name="Lee S."/>
            <person name="Bess C."/>
            <person name="Blankenburg K."/>
            <person name="Forbes L."/>
            <person name="Fu Q."/>
            <person name="Gubbala S."/>
            <person name="Hirani K."/>
            <person name="Jayaseelan J.C."/>
            <person name="Lara F."/>
            <person name="Munidasa M."/>
            <person name="Palculict T."/>
            <person name="Patil S."/>
            <person name="Pu L.-L."/>
            <person name="Saada N."/>
            <person name="Tang L."/>
            <person name="Weissenberger G."/>
            <person name="Zhu Y."/>
            <person name="Hemphill L."/>
            <person name="Shang Y."/>
            <person name="Youmans B."/>
            <person name="Ayvaz T."/>
            <person name="Ross M."/>
            <person name="Santibanez J."/>
            <person name="Aqrawi P."/>
            <person name="Gross S."/>
            <person name="Joshi V."/>
            <person name="Fowler G."/>
            <person name="Nazareth L."/>
            <person name="Reid J."/>
            <person name="Worley K."/>
            <person name="Petrosino J."/>
            <person name="Highlander S."/>
            <person name="Gibbs R."/>
        </authorList>
    </citation>
    <scope>NUCLEOTIDE SEQUENCE [LARGE SCALE GENOMIC DNA]</scope>
    <source>
        <strain evidence="2">ATCC 33269</strain>
    </source>
</reference>
<protein>
    <recommendedName>
        <fullName evidence="4">Por secretion system C-terminal sorting domain-containing protein</fullName>
    </recommendedName>
</protein>
<sequence length="225" mass="24460">MKRTFTLFYSLMLGASVLFAQTDGTFEFVDANRNVVKDGSTVTVNKVETGQWGEEMMNSGLFIRNTSSAAQRVILSCDVLEITEGELDVCFPSECKQLQSVGNYTTEAASIEPNMPKGTSISTEFFPENGARCTAKLQLFTAKEENGEWVKDKSGPAVTLVFDRNATGIAHVAEAEKTVSYNVYDAQGCLVGKNLSTLKGLRKGTYVVRKVGVNGMVSTSKHVIP</sequence>
<keyword evidence="1" id="KW-0732">Signal</keyword>
<feature type="signal peptide" evidence="1">
    <location>
        <begin position="1"/>
        <end position="20"/>
    </location>
</feature>
<dbReference type="HOGENOM" id="CLU_105855_0_0_10"/>
<accession>E7RNT2</accession>
<gene>
    <name evidence="2" type="ORF">HMPREF0663_10833</name>
</gene>
<evidence type="ECO:0000313" key="2">
    <source>
        <dbReference type="EMBL" id="EFZ37375.1"/>
    </source>
</evidence>
<dbReference type="RefSeq" id="WP_004368048.1">
    <property type="nucleotide sequence ID" value="NZ_GL833116.1"/>
</dbReference>
<organism evidence="2 3">
    <name type="scientific">Hoylesella oralis ATCC 33269</name>
    <dbReference type="NCBI Taxonomy" id="873533"/>
    <lineage>
        <taxon>Bacteria</taxon>
        <taxon>Pseudomonadati</taxon>
        <taxon>Bacteroidota</taxon>
        <taxon>Bacteroidia</taxon>
        <taxon>Bacteroidales</taxon>
        <taxon>Prevotellaceae</taxon>
        <taxon>Hoylesella</taxon>
    </lineage>
</organism>
<dbReference type="EMBL" id="AEPE02000003">
    <property type="protein sequence ID" value="EFZ37375.1"/>
    <property type="molecule type" value="Genomic_DNA"/>
</dbReference>
<evidence type="ECO:0008006" key="4">
    <source>
        <dbReference type="Google" id="ProtNLM"/>
    </source>
</evidence>
<dbReference type="STRING" id="28134.SAMN05444288_0099"/>
<comment type="caution">
    <text evidence="2">The sequence shown here is derived from an EMBL/GenBank/DDBJ whole genome shotgun (WGS) entry which is preliminary data.</text>
</comment>
<dbReference type="AlphaFoldDB" id="E7RNT2"/>
<name>E7RNT2_9BACT</name>
<evidence type="ECO:0000313" key="3">
    <source>
        <dbReference type="Proteomes" id="UP000005580"/>
    </source>
</evidence>